<dbReference type="Pfam" id="PF17820">
    <property type="entry name" value="PDZ_6"/>
    <property type="match status" value="1"/>
</dbReference>
<dbReference type="EMBL" id="WVHS01000001">
    <property type="protein sequence ID" value="MXV14240.1"/>
    <property type="molecule type" value="Genomic_DNA"/>
</dbReference>
<dbReference type="AlphaFoldDB" id="A0A7K1XTH9"/>
<gene>
    <name evidence="2" type="ORF">GS398_02935</name>
</gene>
<dbReference type="Gene3D" id="2.40.70.10">
    <property type="entry name" value="Acid Proteases"/>
    <property type="match status" value="2"/>
</dbReference>
<dbReference type="PROSITE" id="PS50106">
    <property type="entry name" value="PDZ"/>
    <property type="match status" value="1"/>
</dbReference>
<sequence length="397" mass="43919">MLVTSFATGQGLHLEYKRRRQTIEFKMVKNLMIIPIMINGKGPFNFALDTGVGLFIITDSTLIDSLAIHTLRQIKITGFGEGKDISAYVTPSVTLHIGTGISGNVSAAILKHDAFDLSTYTGMPVHGLIGYEFFNSFIVRIDYQVKTITAYSTEKPYRLRRGATVPITIEEHKPYLQSEVTLFSGRTLLTKLIIDTGAGHPISLETDLGNPFEVPKPNIAGNLGVGLNGPIKGNIARIGSFRLGNYELKNVIAAFPDFNDVGAKVGGVNRNGNLGNTILKRFNVVFDYSRGLMYIRPSYEFKEAFEHDMSGLELNAAGKDLDRIIISRVEPGSAGDDAGLKKDDEILAINFKPVNTMSLQEIDDLFRSRNNKNLLLDIMPKDAEQREHVVLTLKRRI</sequence>
<dbReference type="SUPFAM" id="SSF50156">
    <property type="entry name" value="PDZ domain-like"/>
    <property type="match status" value="1"/>
</dbReference>
<dbReference type="RefSeq" id="WP_160905226.1">
    <property type="nucleotide sequence ID" value="NZ_WVHS01000001.1"/>
</dbReference>
<comment type="caution">
    <text evidence="2">The sequence shown here is derived from an EMBL/GenBank/DDBJ whole genome shotgun (WGS) entry which is preliminary data.</text>
</comment>
<reference evidence="2 3" key="1">
    <citation type="submission" date="2019-11" db="EMBL/GenBank/DDBJ databases">
        <title>Pedobacter sp. HMF7056 Genome sequencing and assembly.</title>
        <authorList>
            <person name="Kang H."/>
            <person name="Kim H."/>
            <person name="Joh K."/>
        </authorList>
    </citation>
    <scope>NUCLEOTIDE SEQUENCE [LARGE SCALE GENOMIC DNA]</scope>
    <source>
        <strain evidence="2 3">HMF7056</strain>
    </source>
</reference>
<dbReference type="Proteomes" id="UP000451233">
    <property type="component" value="Unassembled WGS sequence"/>
</dbReference>
<name>A0A7K1XTH9_9SPHI</name>
<dbReference type="Gene3D" id="2.30.42.10">
    <property type="match status" value="1"/>
</dbReference>
<feature type="domain" description="PDZ" evidence="1">
    <location>
        <begin position="311"/>
        <end position="368"/>
    </location>
</feature>
<dbReference type="Pfam" id="PF13650">
    <property type="entry name" value="Asp_protease_2"/>
    <property type="match status" value="1"/>
</dbReference>
<dbReference type="InterPro" id="IPR001478">
    <property type="entry name" value="PDZ"/>
</dbReference>
<dbReference type="InterPro" id="IPR036034">
    <property type="entry name" value="PDZ_sf"/>
</dbReference>
<dbReference type="InterPro" id="IPR021109">
    <property type="entry name" value="Peptidase_aspartic_dom_sf"/>
</dbReference>
<organism evidence="2 3">
    <name type="scientific">Hufsiella ginkgonis</name>
    <dbReference type="NCBI Taxonomy" id="2695274"/>
    <lineage>
        <taxon>Bacteria</taxon>
        <taxon>Pseudomonadati</taxon>
        <taxon>Bacteroidota</taxon>
        <taxon>Sphingobacteriia</taxon>
        <taxon>Sphingobacteriales</taxon>
        <taxon>Sphingobacteriaceae</taxon>
        <taxon>Hufsiella</taxon>
    </lineage>
</organism>
<dbReference type="SMART" id="SM00228">
    <property type="entry name" value="PDZ"/>
    <property type="match status" value="1"/>
</dbReference>
<accession>A0A7K1XTH9</accession>
<protein>
    <submittedName>
        <fullName evidence="2">Peptide-binding protein</fullName>
    </submittedName>
</protein>
<evidence type="ECO:0000313" key="2">
    <source>
        <dbReference type="EMBL" id="MXV14240.1"/>
    </source>
</evidence>
<proteinExistence type="predicted"/>
<dbReference type="InterPro" id="IPR041489">
    <property type="entry name" value="PDZ_6"/>
</dbReference>
<evidence type="ECO:0000313" key="3">
    <source>
        <dbReference type="Proteomes" id="UP000451233"/>
    </source>
</evidence>
<keyword evidence="3" id="KW-1185">Reference proteome</keyword>
<evidence type="ECO:0000259" key="1">
    <source>
        <dbReference type="PROSITE" id="PS50106"/>
    </source>
</evidence>